<dbReference type="AlphaFoldDB" id="A0A4Y2QNQ7"/>
<gene>
    <name evidence="1" type="ORF">AVEN_124076_1</name>
</gene>
<evidence type="ECO:0000313" key="2">
    <source>
        <dbReference type="Proteomes" id="UP000499080"/>
    </source>
</evidence>
<reference evidence="1 2" key="1">
    <citation type="journal article" date="2019" name="Sci. Rep.">
        <title>Orb-weaving spider Araneus ventricosus genome elucidates the spidroin gene catalogue.</title>
        <authorList>
            <person name="Kono N."/>
            <person name="Nakamura H."/>
            <person name="Ohtoshi R."/>
            <person name="Moran D.A.P."/>
            <person name="Shinohara A."/>
            <person name="Yoshida Y."/>
            <person name="Fujiwara M."/>
            <person name="Mori M."/>
            <person name="Tomita M."/>
            <person name="Arakawa K."/>
        </authorList>
    </citation>
    <scope>NUCLEOTIDE SEQUENCE [LARGE SCALE GENOMIC DNA]</scope>
</reference>
<keyword evidence="2" id="KW-1185">Reference proteome</keyword>
<protein>
    <submittedName>
        <fullName evidence="1">Uncharacterized protein</fullName>
    </submittedName>
</protein>
<proteinExistence type="predicted"/>
<dbReference type="EMBL" id="BGPR01014378">
    <property type="protein sequence ID" value="GBN64957.1"/>
    <property type="molecule type" value="Genomic_DNA"/>
</dbReference>
<accession>A0A4Y2QNQ7</accession>
<comment type="caution">
    <text evidence="1">The sequence shown here is derived from an EMBL/GenBank/DDBJ whole genome shotgun (WGS) entry which is preliminary data.</text>
</comment>
<sequence length="110" mass="12589">MLFYWPDFDFLFCPGVDQKDEVLGKCLQVNPWGQSYWSTSSATRFQKASPGTPWGVLFAASTLLYLVRHLLPLSYWKECLYECRGWYCCGTSGNRGCILFKRIANGQIAL</sequence>
<name>A0A4Y2QNQ7_ARAVE</name>
<organism evidence="1 2">
    <name type="scientific">Araneus ventricosus</name>
    <name type="common">Orbweaver spider</name>
    <name type="synonym">Epeira ventricosa</name>
    <dbReference type="NCBI Taxonomy" id="182803"/>
    <lineage>
        <taxon>Eukaryota</taxon>
        <taxon>Metazoa</taxon>
        <taxon>Ecdysozoa</taxon>
        <taxon>Arthropoda</taxon>
        <taxon>Chelicerata</taxon>
        <taxon>Arachnida</taxon>
        <taxon>Araneae</taxon>
        <taxon>Araneomorphae</taxon>
        <taxon>Entelegynae</taxon>
        <taxon>Araneoidea</taxon>
        <taxon>Araneidae</taxon>
        <taxon>Araneus</taxon>
    </lineage>
</organism>
<evidence type="ECO:0000313" key="1">
    <source>
        <dbReference type="EMBL" id="GBN64957.1"/>
    </source>
</evidence>
<dbReference type="Proteomes" id="UP000499080">
    <property type="component" value="Unassembled WGS sequence"/>
</dbReference>